<name>A0AAV4G3Y0_9GAST</name>
<evidence type="ECO:0000313" key="3">
    <source>
        <dbReference type="Proteomes" id="UP000762676"/>
    </source>
</evidence>
<dbReference type="AlphaFoldDB" id="A0AAV4G3Y0"/>
<evidence type="ECO:0000256" key="1">
    <source>
        <dbReference type="SAM" id="MobiDB-lite"/>
    </source>
</evidence>
<organism evidence="2 3">
    <name type="scientific">Elysia marginata</name>
    <dbReference type="NCBI Taxonomy" id="1093978"/>
    <lineage>
        <taxon>Eukaryota</taxon>
        <taxon>Metazoa</taxon>
        <taxon>Spiralia</taxon>
        <taxon>Lophotrochozoa</taxon>
        <taxon>Mollusca</taxon>
        <taxon>Gastropoda</taxon>
        <taxon>Heterobranchia</taxon>
        <taxon>Euthyneura</taxon>
        <taxon>Panpulmonata</taxon>
        <taxon>Sacoglossa</taxon>
        <taxon>Placobranchoidea</taxon>
        <taxon>Plakobranchidae</taxon>
        <taxon>Elysia</taxon>
    </lineage>
</organism>
<dbReference type="EMBL" id="BMAT01011844">
    <property type="protein sequence ID" value="GFR80207.1"/>
    <property type="molecule type" value="Genomic_DNA"/>
</dbReference>
<reference evidence="2 3" key="1">
    <citation type="journal article" date="2021" name="Elife">
        <title>Chloroplast acquisition without the gene transfer in kleptoplastic sea slugs, Plakobranchus ocellatus.</title>
        <authorList>
            <person name="Maeda T."/>
            <person name="Takahashi S."/>
            <person name="Yoshida T."/>
            <person name="Shimamura S."/>
            <person name="Takaki Y."/>
            <person name="Nagai Y."/>
            <person name="Toyoda A."/>
            <person name="Suzuki Y."/>
            <person name="Arimoto A."/>
            <person name="Ishii H."/>
            <person name="Satoh N."/>
            <person name="Nishiyama T."/>
            <person name="Hasebe M."/>
            <person name="Maruyama T."/>
            <person name="Minagawa J."/>
            <person name="Obokata J."/>
            <person name="Shigenobu S."/>
        </authorList>
    </citation>
    <scope>NUCLEOTIDE SEQUENCE [LARGE SCALE GENOMIC DNA]</scope>
</reference>
<feature type="region of interest" description="Disordered" evidence="1">
    <location>
        <begin position="29"/>
        <end position="49"/>
    </location>
</feature>
<dbReference type="Proteomes" id="UP000762676">
    <property type="component" value="Unassembled WGS sequence"/>
</dbReference>
<proteinExistence type="predicted"/>
<sequence>MSKDGKKVTCPTEIQNIITKHLKSKFRDECTEDIQPSSGQPRALNPISEKEVRQSTKQLNNGGAPGEDNICNEYLKFAPEILDNQIAMIINKTFENHEDLDINNGILVALTKPGKPKGPPHKICALLRC</sequence>
<accession>A0AAV4G3Y0</accession>
<comment type="caution">
    <text evidence="2">The sequence shown here is derived from an EMBL/GenBank/DDBJ whole genome shotgun (WGS) entry which is preliminary data.</text>
</comment>
<gene>
    <name evidence="2" type="ORF">ElyMa_005892900</name>
</gene>
<protein>
    <submittedName>
        <fullName evidence="2">Very-long-chain enoyl-CoA reductase</fullName>
    </submittedName>
</protein>
<evidence type="ECO:0000313" key="2">
    <source>
        <dbReference type="EMBL" id="GFR80207.1"/>
    </source>
</evidence>
<keyword evidence="3" id="KW-1185">Reference proteome</keyword>